<keyword evidence="3" id="KW-1185">Reference proteome</keyword>
<dbReference type="RefSeq" id="WP_025205948.1">
    <property type="nucleotide sequence ID" value="NZ_CP007033.1"/>
</dbReference>
<organism evidence="2 3">
    <name type="scientific">Dehalobacter restrictus (strain DSM 9455 / PER-K23)</name>
    <dbReference type="NCBI Taxonomy" id="871738"/>
    <lineage>
        <taxon>Bacteria</taxon>
        <taxon>Bacillati</taxon>
        <taxon>Bacillota</taxon>
        <taxon>Clostridia</taxon>
        <taxon>Eubacteriales</taxon>
        <taxon>Desulfitobacteriaceae</taxon>
        <taxon>Dehalobacter</taxon>
    </lineage>
</organism>
<feature type="transmembrane region" description="Helical" evidence="1">
    <location>
        <begin position="6"/>
        <end position="27"/>
    </location>
</feature>
<reference evidence="2 3" key="1">
    <citation type="journal article" date="2013" name="Stand. Genomic Sci.">
        <title>Complete genome sequence of Dehalobacter restrictus PER-K23(T.).</title>
        <authorList>
            <person name="Kruse T."/>
            <person name="Maillard J."/>
            <person name="Goodwin L."/>
            <person name="Woyke T."/>
            <person name="Teshima H."/>
            <person name="Bruce D."/>
            <person name="Detter C."/>
            <person name="Tapia R."/>
            <person name="Han C."/>
            <person name="Huntemann M."/>
            <person name="Wei C.L."/>
            <person name="Han J."/>
            <person name="Chen A."/>
            <person name="Kyrpides N."/>
            <person name="Szeto E."/>
            <person name="Markowitz V."/>
            <person name="Ivanova N."/>
            <person name="Pagani I."/>
            <person name="Pati A."/>
            <person name="Pitluck S."/>
            <person name="Nolan M."/>
            <person name="Holliger C."/>
            <person name="Smidt H."/>
        </authorList>
    </citation>
    <scope>NUCLEOTIDE SEQUENCE [LARGE SCALE GENOMIC DNA]</scope>
    <source>
        <strain evidence="3">DSM 9455</strain>
    </source>
</reference>
<keyword evidence="1" id="KW-1133">Transmembrane helix</keyword>
<name>A0ABM5P6V4_DEHRP</name>
<keyword evidence="1" id="KW-0472">Membrane</keyword>
<dbReference type="EMBL" id="CP007033">
    <property type="protein sequence ID" value="AHF10440.1"/>
    <property type="molecule type" value="Genomic_DNA"/>
</dbReference>
<gene>
    <name evidence="2" type="ORF">DEHRE_10455</name>
</gene>
<evidence type="ECO:0000256" key="1">
    <source>
        <dbReference type="SAM" id="Phobius"/>
    </source>
</evidence>
<proteinExistence type="predicted"/>
<protein>
    <submittedName>
        <fullName evidence="2">Tetrachloroethene dehalogenase</fullName>
    </submittedName>
</protein>
<keyword evidence="1" id="KW-0812">Transmembrane</keyword>
<dbReference type="Proteomes" id="UP000018934">
    <property type="component" value="Chromosome"/>
</dbReference>
<evidence type="ECO:0000313" key="3">
    <source>
        <dbReference type="Proteomes" id="UP000018934"/>
    </source>
</evidence>
<sequence length="105" mass="11738">MTIVDVLTWMSFGILLLLIQYGIWWYLKSKGKNTIGFQLGGFGANFFLVFSFAWGYASFVEGEYQAVAMGFLFFGGVALIPAIITYRLANRSTKKTIEKGETNAI</sequence>
<evidence type="ECO:0000313" key="2">
    <source>
        <dbReference type="EMBL" id="AHF10440.1"/>
    </source>
</evidence>
<feature type="transmembrane region" description="Helical" evidence="1">
    <location>
        <begin position="66"/>
        <end position="89"/>
    </location>
</feature>
<accession>A0ABM5P6V4</accession>
<feature type="transmembrane region" description="Helical" evidence="1">
    <location>
        <begin position="39"/>
        <end position="60"/>
    </location>
</feature>